<dbReference type="SUPFAM" id="SSF51445">
    <property type="entry name" value="(Trans)glycosidases"/>
    <property type="match status" value="1"/>
</dbReference>
<protein>
    <submittedName>
        <fullName evidence="3">Beta-glucosidase 5</fullName>
    </submittedName>
</protein>
<dbReference type="PRINTS" id="PR00131">
    <property type="entry name" value="GLHYDRLASE1"/>
</dbReference>
<keyword evidence="4" id="KW-1185">Reference proteome</keyword>
<dbReference type="GO" id="GO:0008422">
    <property type="term" value="F:beta-glucosidase activity"/>
    <property type="evidence" value="ECO:0007669"/>
    <property type="project" value="UniProtKB-ARBA"/>
</dbReference>
<sequence length="347" mass="40232">MMHGTWQHACSINADRCLSNAETPVSYCVEGAAHEEFRSDSIWDIFTHSGMMPDKSTADVAADGYYKYKEDVKLMADVGLEAYRFSISWSRLIFVETGEVNPKGVEYYNNLIDELLKHGIQVHVMLYQLDLPQRLEDKYQGWLSTKIIDDFTVYADVCFREFGDRVKYWTTMAEPNILSMASYDQGSWPPSHCSNPFGIINCTIGNSTIEPYIVMHNLLLAHASVYNLYRTRYYEVQKGIVGINVYTFGLRPFSDSASDKKAVHRFRDFFIGWNGVDVRGYFLWSFIDLFEFLGGYETTFGLFWVDFDSEEKTRRPKLSAHWYSNFIRNRSTNSMLAMPNEKYQAEQ</sequence>
<reference evidence="3" key="1">
    <citation type="submission" date="2022-08" db="EMBL/GenBank/DDBJ databases">
        <authorList>
            <person name="Marques A."/>
        </authorList>
    </citation>
    <scope>NUCLEOTIDE SEQUENCE</scope>
    <source>
        <strain evidence="3">RhyPub2mFocal</strain>
        <tissue evidence="3">Leaves</tissue>
    </source>
</reference>
<accession>A0AAV8HLW4</accession>
<dbReference type="Gene3D" id="3.20.20.80">
    <property type="entry name" value="Glycosidases"/>
    <property type="match status" value="2"/>
</dbReference>
<evidence type="ECO:0000256" key="1">
    <source>
        <dbReference type="ARBA" id="ARBA00010838"/>
    </source>
</evidence>
<dbReference type="GO" id="GO:0005975">
    <property type="term" value="P:carbohydrate metabolic process"/>
    <property type="evidence" value="ECO:0007669"/>
    <property type="project" value="InterPro"/>
</dbReference>
<comment type="similarity">
    <text evidence="1 2">Belongs to the glycosyl hydrolase 1 family.</text>
</comment>
<comment type="caution">
    <text evidence="3">The sequence shown here is derived from an EMBL/GenBank/DDBJ whole genome shotgun (WGS) entry which is preliminary data.</text>
</comment>
<proteinExistence type="inferred from homology"/>
<dbReference type="PANTHER" id="PTHR10353">
    <property type="entry name" value="GLYCOSYL HYDROLASE"/>
    <property type="match status" value="1"/>
</dbReference>
<dbReference type="Pfam" id="PF00232">
    <property type="entry name" value="Glyco_hydro_1"/>
    <property type="match status" value="2"/>
</dbReference>
<dbReference type="AlphaFoldDB" id="A0AAV8HLW4"/>
<name>A0AAV8HLW4_9POAL</name>
<evidence type="ECO:0000313" key="4">
    <source>
        <dbReference type="Proteomes" id="UP001140206"/>
    </source>
</evidence>
<dbReference type="EMBL" id="JAMFTS010000001">
    <property type="protein sequence ID" value="KAJ4817236.1"/>
    <property type="molecule type" value="Genomic_DNA"/>
</dbReference>
<gene>
    <name evidence="3" type="ORF">LUZ62_029802</name>
</gene>
<dbReference type="PANTHER" id="PTHR10353:SF29">
    <property type="entry name" value="BETA-GLUCOSIDASE 11"/>
    <property type="match status" value="1"/>
</dbReference>
<dbReference type="InterPro" id="IPR001360">
    <property type="entry name" value="Glyco_hydro_1"/>
</dbReference>
<organism evidence="3 4">
    <name type="scientific">Rhynchospora pubera</name>
    <dbReference type="NCBI Taxonomy" id="906938"/>
    <lineage>
        <taxon>Eukaryota</taxon>
        <taxon>Viridiplantae</taxon>
        <taxon>Streptophyta</taxon>
        <taxon>Embryophyta</taxon>
        <taxon>Tracheophyta</taxon>
        <taxon>Spermatophyta</taxon>
        <taxon>Magnoliopsida</taxon>
        <taxon>Liliopsida</taxon>
        <taxon>Poales</taxon>
        <taxon>Cyperaceae</taxon>
        <taxon>Cyperoideae</taxon>
        <taxon>Rhynchosporeae</taxon>
        <taxon>Rhynchospora</taxon>
    </lineage>
</organism>
<dbReference type="InterPro" id="IPR017853">
    <property type="entry name" value="GH"/>
</dbReference>
<dbReference type="Proteomes" id="UP001140206">
    <property type="component" value="Chromosome 1"/>
</dbReference>
<evidence type="ECO:0000313" key="3">
    <source>
        <dbReference type="EMBL" id="KAJ4817236.1"/>
    </source>
</evidence>
<evidence type="ECO:0000256" key="2">
    <source>
        <dbReference type="RuleBase" id="RU003690"/>
    </source>
</evidence>